<keyword evidence="2" id="KW-1185">Reference proteome</keyword>
<comment type="caution">
    <text evidence="1">The sequence shown here is derived from an EMBL/GenBank/DDBJ whole genome shotgun (WGS) entry which is preliminary data.</text>
</comment>
<proteinExistence type="predicted"/>
<name>A0A9W4XUV8_9PLEO</name>
<dbReference type="Gene3D" id="2.30.30.100">
    <property type="match status" value="1"/>
</dbReference>
<protein>
    <submittedName>
        <fullName evidence="1">Uncharacterized protein</fullName>
    </submittedName>
</protein>
<dbReference type="AlphaFoldDB" id="A0A9W4XUV8"/>
<organism evidence="1 2">
    <name type="scientific">Periconia digitata</name>
    <dbReference type="NCBI Taxonomy" id="1303443"/>
    <lineage>
        <taxon>Eukaryota</taxon>
        <taxon>Fungi</taxon>
        <taxon>Dikarya</taxon>
        <taxon>Ascomycota</taxon>
        <taxon>Pezizomycotina</taxon>
        <taxon>Dothideomycetes</taxon>
        <taxon>Pleosporomycetidae</taxon>
        <taxon>Pleosporales</taxon>
        <taxon>Massarineae</taxon>
        <taxon>Periconiaceae</taxon>
        <taxon>Periconia</taxon>
    </lineage>
</organism>
<accession>A0A9W4XUV8</accession>
<sequence length="50" mass="5646">MKLVRFLMKCQNETVTIELKNGTEPCFHATRGVAFSRIVHANLEPALCAR</sequence>
<evidence type="ECO:0000313" key="1">
    <source>
        <dbReference type="EMBL" id="CAI6338541.1"/>
    </source>
</evidence>
<dbReference type="EMBL" id="CAOQHR010000008">
    <property type="protein sequence ID" value="CAI6338541.1"/>
    <property type="molecule type" value="Genomic_DNA"/>
</dbReference>
<dbReference type="Proteomes" id="UP001152607">
    <property type="component" value="Unassembled WGS sequence"/>
</dbReference>
<evidence type="ECO:0000313" key="2">
    <source>
        <dbReference type="Proteomes" id="UP001152607"/>
    </source>
</evidence>
<gene>
    <name evidence="1" type="ORF">PDIGIT_LOCUS11671</name>
</gene>
<dbReference type="OrthoDB" id="9626941at2759"/>
<reference evidence="1" key="1">
    <citation type="submission" date="2023-01" db="EMBL/GenBank/DDBJ databases">
        <authorList>
            <person name="Van Ghelder C."/>
            <person name="Rancurel C."/>
        </authorList>
    </citation>
    <scope>NUCLEOTIDE SEQUENCE</scope>
    <source>
        <strain evidence="1">CNCM I-4278</strain>
    </source>
</reference>